<dbReference type="InterPro" id="IPR011174">
    <property type="entry name" value="ERM"/>
</dbReference>
<dbReference type="AlphaFoldDB" id="A0A834HPJ5"/>
<evidence type="ECO:0000256" key="3">
    <source>
        <dbReference type="ARBA" id="ARBA00004536"/>
    </source>
</evidence>
<dbReference type="Gene3D" id="1.20.5.450">
    <property type="match status" value="1"/>
</dbReference>
<proteinExistence type="predicted"/>
<dbReference type="InterPro" id="IPR000798">
    <property type="entry name" value="Ez/rad/moesin-like"/>
</dbReference>
<dbReference type="PRINTS" id="PR00661">
    <property type="entry name" value="ERMFAMILY"/>
</dbReference>
<dbReference type="GO" id="GO:0005912">
    <property type="term" value="C:adherens junction"/>
    <property type="evidence" value="ECO:0007669"/>
    <property type="project" value="UniProtKB-SubCell"/>
</dbReference>
<dbReference type="GO" id="GO:0016028">
    <property type="term" value="C:rhabdomere"/>
    <property type="evidence" value="ECO:0007669"/>
    <property type="project" value="UniProtKB-SubCell"/>
</dbReference>
<comment type="subcellular location">
    <subcellularLocation>
        <location evidence="3">Cell junction</location>
        <location evidence="3">Adherens junction</location>
    </subcellularLocation>
    <subcellularLocation>
        <location evidence="1">Cell membrane</location>
        <topology evidence="1">Peripheral membrane protein</topology>
    </subcellularLocation>
    <subcellularLocation>
        <location evidence="8">Cell projection</location>
        <location evidence="8">Rhabdomere</location>
    </subcellularLocation>
    <subcellularLocation>
        <location evidence="2">Cytoplasm</location>
        <location evidence="2">Cytoskeleton</location>
    </subcellularLocation>
</comment>
<dbReference type="SMART" id="SM01196">
    <property type="entry name" value="FERM_C"/>
    <property type="match status" value="1"/>
</dbReference>
<dbReference type="OrthoDB" id="6018897at2759"/>
<sequence>MKLTVHTPCHDIELEAAPKTSGRELFQDLCKSLGIQENWWFGLAYKGTENEDVWIDKSKKSLHHFQKSLVNLRFMVKFYPEDVEELIETITIEYFFNHVKTFITKDVIFCAADTAVLLASYALQAKHGDYDKENFNEDFFKKQTFLPDRVLKQHKMDQTDWQNNITGMWVKHRGLDKEEAMMEYLKLVQNLEMYGVIYFDIKNVKGTDLQLGVTALGLDMYKKEDKLNPSTSFPWSEIKNLKIKGTKFIIKPTDKMAKKFAIITTSERISKIILSLGIGNHELYIRRRKPDTPDVVKMKEKANEVRKTKVLIRQKYNNERLAREEAERRETMYKQQLEDLKVELERKNANMLDAERTIRKLQHQLDDLKRSKEELESQKQELQAMMSRLEEIKNMEAAEKLKLEEDIRLKHEEVQRIQIEVSRKDEETRRLQEEVELARKREEEILRQQEEERRLEEERRQRELERSEMERASQIEHELEYMPNADNTLPEYKHVKSDLNDPIKQLQMQLEETRKHSEETELDRIHRINLLEGRDKFKTLRDIRKGNTSRRVEMFENM</sequence>
<dbReference type="Pfam" id="PF00769">
    <property type="entry name" value="ERM_C"/>
    <property type="match status" value="1"/>
</dbReference>
<evidence type="ECO:0000256" key="8">
    <source>
        <dbReference type="ARBA" id="ARBA00043944"/>
    </source>
</evidence>
<feature type="domain" description="FERM" evidence="10">
    <location>
        <begin position="1"/>
        <end position="288"/>
    </location>
</feature>
<dbReference type="InterPro" id="IPR000299">
    <property type="entry name" value="FERM_domain"/>
</dbReference>
<evidence type="ECO:0000259" key="10">
    <source>
        <dbReference type="PROSITE" id="PS50057"/>
    </source>
</evidence>
<dbReference type="InterPro" id="IPR019749">
    <property type="entry name" value="Band_41_domain"/>
</dbReference>
<dbReference type="SUPFAM" id="SSF48678">
    <property type="entry name" value="Moesin tail domain"/>
    <property type="match status" value="1"/>
</dbReference>
<dbReference type="Pfam" id="PF20492">
    <property type="entry name" value="ERM_helical"/>
    <property type="match status" value="1"/>
</dbReference>
<dbReference type="InterPro" id="IPR011993">
    <property type="entry name" value="PH-like_dom_sf"/>
</dbReference>
<comment type="caution">
    <text evidence="11">The sequence shown here is derived from an EMBL/GenBank/DDBJ whole genome shotgun (WGS) entry which is preliminary data.</text>
</comment>
<dbReference type="InterPro" id="IPR014352">
    <property type="entry name" value="FERM/acyl-CoA-bd_prot_sf"/>
</dbReference>
<evidence type="ECO:0000256" key="4">
    <source>
        <dbReference type="ARBA" id="ARBA00022475"/>
    </source>
</evidence>
<dbReference type="InterPro" id="IPR046810">
    <property type="entry name" value="ERM_helical"/>
</dbReference>
<dbReference type="SMART" id="SM00295">
    <property type="entry name" value="B41"/>
    <property type="match status" value="1"/>
</dbReference>
<keyword evidence="7" id="KW-0963">Cytoplasm</keyword>
<organism evidence="11 12">
    <name type="scientific">Rhynchophorus ferrugineus</name>
    <name type="common">Red palm weevil</name>
    <name type="synonym">Curculio ferrugineus</name>
    <dbReference type="NCBI Taxonomy" id="354439"/>
    <lineage>
        <taxon>Eukaryota</taxon>
        <taxon>Metazoa</taxon>
        <taxon>Ecdysozoa</taxon>
        <taxon>Arthropoda</taxon>
        <taxon>Hexapoda</taxon>
        <taxon>Insecta</taxon>
        <taxon>Pterygota</taxon>
        <taxon>Neoptera</taxon>
        <taxon>Endopterygota</taxon>
        <taxon>Coleoptera</taxon>
        <taxon>Polyphaga</taxon>
        <taxon>Cucujiformia</taxon>
        <taxon>Curculionidae</taxon>
        <taxon>Dryophthorinae</taxon>
        <taxon>Rhynchophorus</taxon>
    </lineage>
</organism>
<keyword evidence="7" id="KW-0206">Cytoskeleton</keyword>
<dbReference type="InterPro" id="IPR018979">
    <property type="entry name" value="FERM_N"/>
</dbReference>
<dbReference type="PROSITE" id="PS50057">
    <property type="entry name" value="FERM_3"/>
    <property type="match status" value="1"/>
</dbReference>
<dbReference type="InterPro" id="IPR029071">
    <property type="entry name" value="Ubiquitin-like_domsf"/>
</dbReference>
<dbReference type="GO" id="GO:0009887">
    <property type="term" value="P:animal organ morphogenesis"/>
    <property type="evidence" value="ECO:0007669"/>
    <property type="project" value="UniProtKB-ARBA"/>
</dbReference>
<dbReference type="Gene3D" id="2.30.29.30">
    <property type="entry name" value="Pleckstrin-homology domain (PH domain)/Phosphotyrosine-binding domain (PTB)"/>
    <property type="match status" value="1"/>
</dbReference>
<dbReference type="InterPro" id="IPR035963">
    <property type="entry name" value="FERM_2"/>
</dbReference>
<dbReference type="CDD" id="cd14473">
    <property type="entry name" value="FERM_B-lobe"/>
    <property type="match status" value="1"/>
</dbReference>
<dbReference type="Gene3D" id="3.10.20.90">
    <property type="entry name" value="Phosphatidylinositol 3-kinase Catalytic Subunit, Chain A, domain 1"/>
    <property type="match status" value="1"/>
</dbReference>
<evidence type="ECO:0000313" key="11">
    <source>
        <dbReference type="EMBL" id="KAF7265433.1"/>
    </source>
</evidence>
<dbReference type="Gene3D" id="1.20.80.10">
    <property type="match status" value="1"/>
</dbReference>
<keyword evidence="5" id="KW-0965">Cell junction</keyword>
<dbReference type="Proteomes" id="UP000625711">
    <property type="component" value="Unassembled WGS sequence"/>
</dbReference>
<keyword evidence="6" id="KW-0472">Membrane</keyword>
<dbReference type="GO" id="GO:0005886">
    <property type="term" value="C:plasma membrane"/>
    <property type="evidence" value="ECO:0007669"/>
    <property type="project" value="UniProtKB-SubCell"/>
</dbReference>
<dbReference type="SUPFAM" id="SSF50729">
    <property type="entry name" value="PH domain-like"/>
    <property type="match status" value="1"/>
</dbReference>
<dbReference type="GO" id="GO:0005856">
    <property type="term" value="C:cytoskeleton"/>
    <property type="evidence" value="ECO:0007669"/>
    <property type="project" value="UniProtKB-SubCell"/>
</dbReference>
<feature type="region of interest" description="Disordered" evidence="9">
    <location>
        <begin position="449"/>
        <end position="471"/>
    </location>
</feature>
<dbReference type="Gene3D" id="6.10.360.10">
    <property type="match status" value="1"/>
</dbReference>
<dbReference type="InterPro" id="IPR018980">
    <property type="entry name" value="FERM_PH-like_C"/>
</dbReference>
<evidence type="ECO:0000256" key="6">
    <source>
        <dbReference type="ARBA" id="ARBA00023136"/>
    </source>
</evidence>
<dbReference type="Pfam" id="PF09380">
    <property type="entry name" value="FERM_C"/>
    <property type="match status" value="1"/>
</dbReference>
<dbReference type="SUPFAM" id="SSF54236">
    <property type="entry name" value="Ubiquitin-like"/>
    <property type="match status" value="1"/>
</dbReference>
<evidence type="ECO:0000256" key="1">
    <source>
        <dbReference type="ARBA" id="ARBA00004202"/>
    </source>
</evidence>
<dbReference type="Pfam" id="PF09379">
    <property type="entry name" value="FERM_N"/>
    <property type="match status" value="1"/>
</dbReference>
<dbReference type="InterPro" id="IPR011259">
    <property type="entry name" value="ERM_C_dom"/>
</dbReference>
<dbReference type="InterPro" id="IPR019748">
    <property type="entry name" value="FERM_central"/>
</dbReference>
<dbReference type="GO" id="GO:0003779">
    <property type="term" value="F:actin binding"/>
    <property type="evidence" value="ECO:0007669"/>
    <property type="project" value="InterPro"/>
</dbReference>
<evidence type="ECO:0000313" key="12">
    <source>
        <dbReference type="Proteomes" id="UP000625711"/>
    </source>
</evidence>
<dbReference type="PANTHER" id="PTHR23281">
    <property type="entry name" value="MERLIN/MOESIN/EZRIN/RADIXIN"/>
    <property type="match status" value="1"/>
</dbReference>
<evidence type="ECO:0000256" key="7">
    <source>
        <dbReference type="ARBA" id="ARBA00023212"/>
    </source>
</evidence>
<dbReference type="PRINTS" id="PR00935">
    <property type="entry name" value="BAND41"/>
</dbReference>
<keyword evidence="12" id="KW-1185">Reference proteome</keyword>
<protein>
    <recommendedName>
        <fullName evidence="10">FERM domain-containing protein</fullName>
    </recommendedName>
</protein>
<dbReference type="GO" id="GO:0030182">
    <property type="term" value="P:neuron differentiation"/>
    <property type="evidence" value="ECO:0007669"/>
    <property type="project" value="UniProtKB-ARBA"/>
</dbReference>
<dbReference type="InterPro" id="IPR008954">
    <property type="entry name" value="Moesin_tail_sf"/>
</dbReference>
<evidence type="ECO:0000256" key="2">
    <source>
        <dbReference type="ARBA" id="ARBA00004245"/>
    </source>
</evidence>
<dbReference type="EMBL" id="JAACXV010014612">
    <property type="protein sequence ID" value="KAF7265433.1"/>
    <property type="molecule type" value="Genomic_DNA"/>
</dbReference>
<evidence type="ECO:0000256" key="9">
    <source>
        <dbReference type="SAM" id="MobiDB-lite"/>
    </source>
</evidence>
<keyword evidence="4" id="KW-1003">Cell membrane</keyword>
<gene>
    <name evidence="11" type="ORF">GWI33_021092</name>
</gene>
<dbReference type="PIRSF" id="PIRSF002305">
    <property type="entry name" value="ERM"/>
    <property type="match status" value="1"/>
</dbReference>
<evidence type="ECO:0000256" key="5">
    <source>
        <dbReference type="ARBA" id="ARBA00022949"/>
    </source>
</evidence>
<reference evidence="11" key="1">
    <citation type="submission" date="2020-08" db="EMBL/GenBank/DDBJ databases">
        <title>Genome sequencing and assembly of the red palm weevil Rhynchophorus ferrugineus.</title>
        <authorList>
            <person name="Dias G.B."/>
            <person name="Bergman C.M."/>
            <person name="Manee M."/>
        </authorList>
    </citation>
    <scope>NUCLEOTIDE SEQUENCE</scope>
    <source>
        <strain evidence="11">AA-2017</strain>
        <tissue evidence="11">Whole larva</tissue>
    </source>
</reference>
<name>A0A834HPJ5_RHYFE</name>
<dbReference type="Pfam" id="PF00373">
    <property type="entry name" value="FERM_M"/>
    <property type="match status" value="1"/>
</dbReference>
<accession>A0A834HPJ5</accession>
<dbReference type="SUPFAM" id="SSF47031">
    <property type="entry name" value="Second domain of FERM"/>
    <property type="match status" value="1"/>
</dbReference>